<evidence type="ECO:0000313" key="2">
    <source>
        <dbReference type="EnsemblPlants" id="Pp3c18_22480V3.1"/>
    </source>
</evidence>
<dbReference type="AlphaFoldDB" id="A0A2K1J214"/>
<evidence type="ECO:0000313" key="1">
    <source>
        <dbReference type="EMBL" id="PNR35575.1"/>
    </source>
</evidence>
<dbReference type="PaxDb" id="3218-PP1S464_14V6.1"/>
<dbReference type="EMBL" id="ABEU02000018">
    <property type="protein sequence ID" value="PNR35575.1"/>
    <property type="molecule type" value="Genomic_DNA"/>
</dbReference>
<reference evidence="1 3" key="1">
    <citation type="journal article" date="2008" name="Science">
        <title>The Physcomitrella genome reveals evolutionary insights into the conquest of land by plants.</title>
        <authorList>
            <person name="Rensing S."/>
            <person name="Lang D."/>
            <person name="Zimmer A."/>
            <person name="Terry A."/>
            <person name="Salamov A."/>
            <person name="Shapiro H."/>
            <person name="Nishiyama T."/>
            <person name="Perroud P.-F."/>
            <person name="Lindquist E."/>
            <person name="Kamisugi Y."/>
            <person name="Tanahashi T."/>
            <person name="Sakakibara K."/>
            <person name="Fujita T."/>
            <person name="Oishi K."/>
            <person name="Shin-I T."/>
            <person name="Kuroki Y."/>
            <person name="Toyoda A."/>
            <person name="Suzuki Y."/>
            <person name="Hashimoto A."/>
            <person name="Yamaguchi K."/>
            <person name="Sugano A."/>
            <person name="Kohara Y."/>
            <person name="Fujiyama A."/>
            <person name="Anterola A."/>
            <person name="Aoki S."/>
            <person name="Ashton N."/>
            <person name="Barbazuk W.B."/>
            <person name="Barker E."/>
            <person name="Bennetzen J."/>
            <person name="Bezanilla M."/>
            <person name="Blankenship R."/>
            <person name="Cho S.H."/>
            <person name="Dutcher S."/>
            <person name="Estelle M."/>
            <person name="Fawcett J.A."/>
            <person name="Gundlach H."/>
            <person name="Hanada K."/>
            <person name="Heyl A."/>
            <person name="Hicks K.A."/>
            <person name="Hugh J."/>
            <person name="Lohr M."/>
            <person name="Mayer K."/>
            <person name="Melkozernov A."/>
            <person name="Murata T."/>
            <person name="Nelson D."/>
            <person name="Pils B."/>
            <person name="Prigge M."/>
            <person name="Reiss B."/>
            <person name="Renner T."/>
            <person name="Rombauts S."/>
            <person name="Rushton P."/>
            <person name="Sanderfoot A."/>
            <person name="Schween G."/>
            <person name="Shiu S.-H."/>
            <person name="Stueber K."/>
            <person name="Theodoulou F.L."/>
            <person name="Tu H."/>
            <person name="Van de Peer Y."/>
            <person name="Verrier P.J."/>
            <person name="Waters E."/>
            <person name="Wood A."/>
            <person name="Yang L."/>
            <person name="Cove D."/>
            <person name="Cuming A."/>
            <person name="Hasebe M."/>
            <person name="Lucas S."/>
            <person name="Mishler D.B."/>
            <person name="Reski R."/>
            <person name="Grigoriev I."/>
            <person name="Quatrano R.S."/>
            <person name="Boore J.L."/>
        </authorList>
    </citation>
    <scope>NUCLEOTIDE SEQUENCE [LARGE SCALE GENOMIC DNA]</scope>
    <source>
        <strain evidence="2 3">cv. Gransden 2004</strain>
    </source>
</reference>
<dbReference type="Proteomes" id="UP000006727">
    <property type="component" value="Chromosome 18"/>
</dbReference>
<evidence type="ECO:0000313" key="3">
    <source>
        <dbReference type="Proteomes" id="UP000006727"/>
    </source>
</evidence>
<reference evidence="1 3" key="2">
    <citation type="journal article" date="2018" name="Plant J.">
        <title>The Physcomitrella patens chromosome-scale assembly reveals moss genome structure and evolution.</title>
        <authorList>
            <person name="Lang D."/>
            <person name="Ullrich K.K."/>
            <person name="Murat F."/>
            <person name="Fuchs J."/>
            <person name="Jenkins J."/>
            <person name="Haas F.B."/>
            <person name="Piednoel M."/>
            <person name="Gundlach H."/>
            <person name="Van Bel M."/>
            <person name="Meyberg R."/>
            <person name="Vives C."/>
            <person name="Morata J."/>
            <person name="Symeonidi A."/>
            <person name="Hiss M."/>
            <person name="Muchero W."/>
            <person name="Kamisugi Y."/>
            <person name="Saleh O."/>
            <person name="Blanc G."/>
            <person name="Decker E.L."/>
            <person name="van Gessel N."/>
            <person name="Grimwood J."/>
            <person name="Hayes R.D."/>
            <person name="Graham S.W."/>
            <person name="Gunter L.E."/>
            <person name="McDaniel S.F."/>
            <person name="Hoernstein S.N.W."/>
            <person name="Larsson A."/>
            <person name="Li F.W."/>
            <person name="Perroud P.F."/>
            <person name="Phillips J."/>
            <person name="Ranjan P."/>
            <person name="Rokshar D.S."/>
            <person name="Rothfels C.J."/>
            <person name="Schneider L."/>
            <person name="Shu S."/>
            <person name="Stevenson D.W."/>
            <person name="Thummler F."/>
            <person name="Tillich M."/>
            <person name="Villarreal Aguilar J.C."/>
            <person name="Widiez T."/>
            <person name="Wong G.K."/>
            <person name="Wymore A."/>
            <person name="Zhang Y."/>
            <person name="Zimmer A.D."/>
            <person name="Quatrano R.S."/>
            <person name="Mayer K.F.X."/>
            <person name="Goodstein D."/>
            <person name="Casacuberta J.M."/>
            <person name="Vandepoele K."/>
            <person name="Reski R."/>
            <person name="Cuming A.C."/>
            <person name="Tuskan G.A."/>
            <person name="Maumus F."/>
            <person name="Salse J."/>
            <person name="Schmutz J."/>
            <person name="Rensing S.A."/>
        </authorList>
    </citation>
    <scope>NUCLEOTIDE SEQUENCE [LARGE SCALE GENOMIC DNA]</scope>
    <source>
        <strain evidence="2 3">cv. Gransden 2004</strain>
    </source>
</reference>
<organism evidence="1">
    <name type="scientific">Physcomitrium patens</name>
    <name type="common">Spreading-leaved earth moss</name>
    <name type="synonym">Physcomitrella patens</name>
    <dbReference type="NCBI Taxonomy" id="3218"/>
    <lineage>
        <taxon>Eukaryota</taxon>
        <taxon>Viridiplantae</taxon>
        <taxon>Streptophyta</taxon>
        <taxon>Embryophyta</taxon>
        <taxon>Bryophyta</taxon>
        <taxon>Bryophytina</taxon>
        <taxon>Bryopsida</taxon>
        <taxon>Funariidae</taxon>
        <taxon>Funariales</taxon>
        <taxon>Funariaceae</taxon>
        <taxon>Physcomitrium</taxon>
    </lineage>
</organism>
<dbReference type="Gramene" id="Pp3c18_22480V3.1">
    <property type="protein sequence ID" value="Pp3c18_22480V3.1"/>
    <property type="gene ID" value="Pp3c18_22480"/>
</dbReference>
<sequence>MSTEWVQSKQELCIGHWEVGDQCNTHAHGAGAPQPRSNAMQGSPLPCGHVVWDAAKLGI</sequence>
<reference evidence="2" key="3">
    <citation type="submission" date="2020-12" db="UniProtKB">
        <authorList>
            <consortium name="EnsemblPlants"/>
        </authorList>
    </citation>
    <scope>IDENTIFICATION</scope>
</reference>
<keyword evidence="3" id="KW-1185">Reference proteome</keyword>
<name>A0A2K1J214_PHYPA</name>
<protein>
    <submittedName>
        <fullName evidence="1 2">Uncharacterized protein</fullName>
    </submittedName>
</protein>
<dbReference type="InParanoid" id="A0A2K1J214"/>
<dbReference type="EnsemblPlants" id="Pp3c18_22480V3.1">
    <property type="protein sequence ID" value="Pp3c18_22480V3.1"/>
    <property type="gene ID" value="Pp3c18_22480"/>
</dbReference>
<proteinExistence type="predicted"/>
<accession>A0A2K1J214</accession>
<gene>
    <name evidence="1" type="ORF">PHYPA_023475</name>
</gene>